<dbReference type="GO" id="GO:0019901">
    <property type="term" value="F:protein kinase binding"/>
    <property type="evidence" value="ECO:0007669"/>
    <property type="project" value="TreeGrafter"/>
</dbReference>
<dbReference type="EMBL" id="JAUIRO010000003">
    <property type="protein sequence ID" value="KAK0722976.1"/>
    <property type="molecule type" value="Genomic_DNA"/>
</dbReference>
<name>A0AA40E3R6_9PEZI</name>
<dbReference type="PANTHER" id="PTHR13292:SF0">
    <property type="entry name" value="AUTOPHAGY-RELATED PROTEIN 101"/>
    <property type="match status" value="1"/>
</dbReference>
<dbReference type="PANTHER" id="PTHR13292">
    <property type="entry name" value="AUTOPHAGY-RELATED PROTEIN 101"/>
    <property type="match status" value="1"/>
</dbReference>
<comment type="similarity">
    <text evidence="1">Belongs to the ATG101 family.</text>
</comment>
<keyword evidence="6" id="KW-1185">Reference proteome</keyword>
<dbReference type="GO" id="GO:0000407">
    <property type="term" value="C:phagophore assembly site"/>
    <property type="evidence" value="ECO:0007669"/>
    <property type="project" value="TreeGrafter"/>
</dbReference>
<evidence type="ECO:0000256" key="2">
    <source>
        <dbReference type="ARBA" id="ARBA00018874"/>
    </source>
</evidence>
<dbReference type="RefSeq" id="XP_060298900.1">
    <property type="nucleotide sequence ID" value="XM_060437635.1"/>
</dbReference>
<feature type="region of interest" description="Disordered" evidence="4">
    <location>
        <begin position="74"/>
        <end position="123"/>
    </location>
</feature>
<evidence type="ECO:0000313" key="5">
    <source>
        <dbReference type="EMBL" id="KAK0722976.1"/>
    </source>
</evidence>
<protein>
    <recommendedName>
        <fullName evidence="2">Autophagy-related protein 101</fullName>
    </recommendedName>
</protein>
<evidence type="ECO:0000256" key="3">
    <source>
        <dbReference type="ARBA" id="ARBA00023006"/>
    </source>
</evidence>
<evidence type="ECO:0000256" key="4">
    <source>
        <dbReference type="SAM" id="MobiDB-lite"/>
    </source>
</evidence>
<dbReference type="GeneID" id="85320905"/>
<comment type="caution">
    <text evidence="5">The sequence shown here is derived from an EMBL/GenBank/DDBJ whole genome shotgun (WGS) entry which is preliminary data.</text>
</comment>
<reference evidence="5" key="1">
    <citation type="submission" date="2023-06" db="EMBL/GenBank/DDBJ databases">
        <title>Genome-scale phylogeny and comparative genomics of the fungal order Sordariales.</title>
        <authorList>
            <consortium name="Lawrence Berkeley National Laboratory"/>
            <person name="Hensen N."/>
            <person name="Bonometti L."/>
            <person name="Westerberg I."/>
            <person name="Brannstrom I.O."/>
            <person name="Guillou S."/>
            <person name="Cros-Aarteil S."/>
            <person name="Calhoun S."/>
            <person name="Haridas S."/>
            <person name="Kuo A."/>
            <person name="Mondo S."/>
            <person name="Pangilinan J."/>
            <person name="Riley R."/>
            <person name="LaButti K."/>
            <person name="Andreopoulos B."/>
            <person name="Lipzen A."/>
            <person name="Chen C."/>
            <person name="Yanf M."/>
            <person name="Daum C."/>
            <person name="Ng V."/>
            <person name="Clum A."/>
            <person name="Steindorff A."/>
            <person name="Ohm R."/>
            <person name="Martin F."/>
            <person name="Silar P."/>
            <person name="Natvig D."/>
            <person name="Lalanne C."/>
            <person name="Gautier V."/>
            <person name="Ament-velasquez S.L."/>
            <person name="Kruys A."/>
            <person name="Hutchinson M.I."/>
            <person name="Powell A.J."/>
            <person name="Barry K."/>
            <person name="Miller A.N."/>
            <person name="Grigoriev I.V."/>
            <person name="Debuchy R."/>
            <person name="Gladieux P."/>
            <person name="Thoren M.H."/>
            <person name="Johannesson H."/>
        </authorList>
    </citation>
    <scope>NUCLEOTIDE SEQUENCE</scope>
    <source>
        <strain evidence="5">SMH2392-1A</strain>
    </source>
</reference>
<evidence type="ECO:0000313" key="6">
    <source>
        <dbReference type="Proteomes" id="UP001172101"/>
    </source>
</evidence>
<keyword evidence="3" id="KW-0072">Autophagy</keyword>
<gene>
    <name evidence="5" type="ORF">B0T26DRAFT_644492</name>
</gene>
<feature type="compositionally biased region" description="Gly residues" evidence="4">
    <location>
        <begin position="91"/>
        <end position="111"/>
    </location>
</feature>
<dbReference type="AlphaFoldDB" id="A0AA40E3R6"/>
<evidence type="ECO:0000256" key="1">
    <source>
        <dbReference type="ARBA" id="ARBA00007130"/>
    </source>
</evidence>
<proteinExistence type="inferred from homology"/>
<dbReference type="GO" id="GO:0000045">
    <property type="term" value="P:autophagosome assembly"/>
    <property type="evidence" value="ECO:0007669"/>
    <property type="project" value="TreeGrafter"/>
</dbReference>
<sequence>MEQRGAPEFILEAFADPNSARDVLRGILHTIFFLRFFPSVLPQTRDVIGLELAYVPEAEIETLIDQRVGSLVRQLETERSQPHTHNHPHSIGGGGGGSGSGGGGGGGGGPGHQVTASSSGSGRGQITVSFFEKKRRKAWYDMRGGDEVCWESWTVKVTIAEPRTEGERAKVRKAMESTLHNTIMKAVTLANTHKDHIPPIMTTESNPFPYQITVNHQKDPGWASRMGIY</sequence>
<dbReference type="GO" id="GO:1990316">
    <property type="term" value="C:Atg1/ULK1 kinase complex"/>
    <property type="evidence" value="ECO:0007669"/>
    <property type="project" value="TreeGrafter"/>
</dbReference>
<dbReference type="InterPro" id="IPR012445">
    <property type="entry name" value="ATG101"/>
</dbReference>
<accession>A0AA40E3R6</accession>
<organism evidence="5 6">
    <name type="scientific">Lasiosphaeria miniovina</name>
    <dbReference type="NCBI Taxonomy" id="1954250"/>
    <lineage>
        <taxon>Eukaryota</taxon>
        <taxon>Fungi</taxon>
        <taxon>Dikarya</taxon>
        <taxon>Ascomycota</taxon>
        <taxon>Pezizomycotina</taxon>
        <taxon>Sordariomycetes</taxon>
        <taxon>Sordariomycetidae</taxon>
        <taxon>Sordariales</taxon>
        <taxon>Lasiosphaeriaceae</taxon>
        <taxon>Lasiosphaeria</taxon>
    </lineage>
</organism>
<dbReference type="Proteomes" id="UP001172101">
    <property type="component" value="Unassembled WGS sequence"/>
</dbReference>
<feature type="compositionally biased region" description="Polar residues" evidence="4">
    <location>
        <begin position="114"/>
        <end position="123"/>
    </location>
</feature>
<dbReference type="Pfam" id="PF07855">
    <property type="entry name" value="ATG101"/>
    <property type="match status" value="1"/>
</dbReference>